<dbReference type="PANTHER" id="PTHR14514">
    <property type="entry name" value="PKA ANCHORING PROTEIN"/>
    <property type="match status" value="1"/>
</dbReference>
<evidence type="ECO:0000313" key="5">
    <source>
        <dbReference type="EMBL" id="GCB84117.1"/>
    </source>
</evidence>
<sequence>EVGDIETEVKIFENKLSKINTILSSIDLYDLTIQEHLANREIILENLEEMKGLVGVMEECKESLGLPEEVICTVEVFTKMDQVNTQLGHLQEFTTQQSTMLQALLGRLQECDAEMERLQRVSIRDGRHKRHLRAAR</sequence>
<keyword evidence="6" id="KW-1185">Reference proteome</keyword>
<evidence type="ECO:0000256" key="4">
    <source>
        <dbReference type="ARBA" id="ARBA00023136"/>
    </source>
</evidence>
<evidence type="ECO:0000256" key="1">
    <source>
        <dbReference type="ARBA" id="ARBA00004308"/>
    </source>
</evidence>
<evidence type="ECO:0000256" key="2">
    <source>
        <dbReference type="ARBA" id="ARBA00022553"/>
    </source>
</evidence>
<name>A0A401QFM1_SCYTO</name>
<comment type="caution">
    <text evidence="5">The sequence shown here is derived from an EMBL/GenBank/DDBJ whole genome shotgun (WGS) entry which is preliminary data.</text>
</comment>
<organism evidence="5 6">
    <name type="scientific">Scyliorhinus torazame</name>
    <name type="common">Cloudy catshark</name>
    <name type="synonym">Catulus torazame</name>
    <dbReference type="NCBI Taxonomy" id="75743"/>
    <lineage>
        <taxon>Eukaryota</taxon>
        <taxon>Metazoa</taxon>
        <taxon>Chordata</taxon>
        <taxon>Craniata</taxon>
        <taxon>Vertebrata</taxon>
        <taxon>Chondrichthyes</taxon>
        <taxon>Elasmobranchii</taxon>
        <taxon>Galeomorphii</taxon>
        <taxon>Galeoidea</taxon>
        <taxon>Carcharhiniformes</taxon>
        <taxon>Scyliorhinidae</taxon>
        <taxon>Scyliorhinus</taxon>
    </lineage>
</organism>
<gene>
    <name evidence="5" type="ORF">scyTo_0024819</name>
</gene>
<dbReference type="PANTHER" id="PTHR14514:SF7">
    <property type="entry name" value="KASH DOMAIN-CONTAINING PROTEIN"/>
    <property type="match status" value="1"/>
</dbReference>
<feature type="non-terminal residue" evidence="5">
    <location>
        <position position="1"/>
    </location>
</feature>
<comment type="subcellular location">
    <subcellularLocation>
        <location evidence="1">Endomembrane system</location>
    </subcellularLocation>
</comment>
<dbReference type="STRING" id="75743.A0A401QFM1"/>
<keyword evidence="4" id="KW-0472">Membrane</keyword>
<keyword evidence="2" id="KW-0597">Phosphoprotein</keyword>
<dbReference type="EMBL" id="BFAA01057161">
    <property type="protein sequence ID" value="GCB84117.1"/>
    <property type="molecule type" value="Genomic_DNA"/>
</dbReference>
<dbReference type="Proteomes" id="UP000288216">
    <property type="component" value="Unassembled WGS sequence"/>
</dbReference>
<keyword evidence="3" id="KW-0677">Repeat</keyword>
<proteinExistence type="predicted"/>
<accession>A0A401QFM1</accession>
<dbReference type="OrthoDB" id="18853at2759"/>
<protein>
    <submittedName>
        <fullName evidence="5">Uncharacterized protein</fullName>
    </submittedName>
</protein>
<reference evidence="5 6" key="1">
    <citation type="journal article" date="2018" name="Nat. Ecol. Evol.">
        <title>Shark genomes provide insights into elasmobranch evolution and the origin of vertebrates.</title>
        <authorList>
            <person name="Hara Y"/>
            <person name="Yamaguchi K"/>
            <person name="Onimaru K"/>
            <person name="Kadota M"/>
            <person name="Koyanagi M"/>
            <person name="Keeley SD"/>
            <person name="Tatsumi K"/>
            <person name="Tanaka K"/>
            <person name="Motone F"/>
            <person name="Kageyama Y"/>
            <person name="Nozu R"/>
            <person name="Adachi N"/>
            <person name="Nishimura O"/>
            <person name="Nakagawa R"/>
            <person name="Tanegashima C"/>
            <person name="Kiyatake I"/>
            <person name="Matsumoto R"/>
            <person name="Murakumo K"/>
            <person name="Nishida K"/>
            <person name="Terakita A"/>
            <person name="Kuratani S"/>
            <person name="Sato K"/>
            <person name="Hyodo S Kuraku.S."/>
        </authorList>
    </citation>
    <scope>NUCLEOTIDE SEQUENCE [LARGE SCALE GENOMIC DNA]</scope>
</reference>
<dbReference type="OMA" id="MEHCKET"/>
<evidence type="ECO:0000313" key="6">
    <source>
        <dbReference type="Proteomes" id="UP000288216"/>
    </source>
</evidence>
<dbReference type="AlphaFoldDB" id="A0A401QFM1"/>
<evidence type="ECO:0000256" key="3">
    <source>
        <dbReference type="ARBA" id="ARBA00022737"/>
    </source>
</evidence>